<dbReference type="EMBL" id="BEZZ01007065">
    <property type="protein sequence ID" value="GCC17899.1"/>
    <property type="molecule type" value="Genomic_DNA"/>
</dbReference>
<dbReference type="GO" id="GO:0005829">
    <property type="term" value="C:cytosol"/>
    <property type="evidence" value="ECO:0007669"/>
    <property type="project" value="TreeGrafter"/>
</dbReference>
<evidence type="ECO:0000256" key="2">
    <source>
        <dbReference type="SAM" id="MobiDB-lite"/>
    </source>
</evidence>
<feature type="region of interest" description="Disordered" evidence="2">
    <location>
        <begin position="1"/>
        <end position="29"/>
    </location>
</feature>
<dbReference type="InterPro" id="IPR011993">
    <property type="entry name" value="PH-like_dom_sf"/>
</dbReference>
<dbReference type="AlphaFoldDB" id="A0A401RIC7"/>
<evidence type="ECO:0000313" key="4">
    <source>
        <dbReference type="EMBL" id="GCC17899.1"/>
    </source>
</evidence>
<dbReference type="SMART" id="SM00233">
    <property type="entry name" value="PH"/>
    <property type="match status" value="1"/>
</dbReference>
<dbReference type="OrthoDB" id="946068at2759"/>
<feature type="domain" description="PH" evidence="3">
    <location>
        <begin position="27"/>
        <end position="128"/>
    </location>
</feature>
<dbReference type="Gene3D" id="2.30.29.30">
    <property type="entry name" value="Pleckstrin-homology domain (PH domain)/Phosphotyrosine-binding domain (PTB)"/>
    <property type="match status" value="1"/>
</dbReference>
<organism evidence="4 5">
    <name type="scientific">Chiloscyllium punctatum</name>
    <name type="common">Brownbanded bambooshark</name>
    <name type="synonym">Hemiscyllium punctatum</name>
    <dbReference type="NCBI Taxonomy" id="137246"/>
    <lineage>
        <taxon>Eukaryota</taxon>
        <taxon>Metazoa</taxon>
        <taxon>Chordata</taxon>
        <taxon>Craniata</taxon>
        <taxon>Vertebrata</taxon>
        <taxon>Chondrichthyes</taxon>
        <taxon>Elasmobranchii</taxon>
        <taxon>Galeomorphii</taxon>
        <taxon>Galeoidea</taxon>
        <taxon>Orectolobiformes</taxon>
        <taxon>Hemiscylliidae</taxon>
        <taxon>Chiloscyllium</taxon>
    </lineage>
</organism>
<name>A0A401RIC7_CHIPU</name>
<dbReference type="GO" id="GO:0008286">
    <property type="term" value="P:insulin receptor signaling pathway"/>
    <property type="evidence" value="ECO:0007669"/>
    <property type="project" value="InterPro"/>
</dbReference>
<accession>A0A401RIC7</accession>
<dbReference type="InterPro" id="IPR039011">
    <property type="entry name" value="IRS"/>
</dbReference>
<evidence type="ECO:0000313" key="5">
    <source>
        <dbReference type="Proteomes" id="UP000287033"/>
    </source>
</evidence>
<keyword evidence="5" id="KW-1185">Reference proteome</keyword>
<dbReference type="GO" id="GO:0005886">
    <property type="term" value="C:plasma membrane"/>
    <property type="evidence" value="ECO:0007669"/>
    <property type="project" value="TreeGrafter"/>
</dbReference>
<dbReference type="OMA" id="MHREHYG"/>
<evidence type="ECO:0000259" key="3">
    <source>
        <dbReference type="PROSITE" id="PS50003"/>
    </source>
</evidence>
<dbReference type="SUPFAM" id="SSF50729">
    <property type="entry name" value="PH domain-like"/>
    <property type="match status" value="1"/>
</dbReference>
<feature type="compositionally biased region" description="Low complexity" evidence="2">
    <location>
        <begin position="1"/>
        <end position="14"/>
    </location>
</feature>
<dbReference type="GO" id="GO:0043548">
    <property type="term" value="F:phosphatidylinositol 3-kinase binding"/>
    <property type="evidence" value="ECO:0007669"/>
    <property type="project" value="TreeGrafter"/>
</dbReference>
<proteinExistence type="predicted"/>
<dbReference type="CDD" id="cd01257">
    <property type="entry name" value="PH_IRS"/>
    <property type="match status" value="1"/>
</dbReference>
<sequence>MAEPGPEQEPGQSPSPSPGQGQGPGSDVKKCGVLRKWKSLHRRYCVLRSASDSGPARLELYDSEKKFRSRGAGPRRALPLSSCFTVNKRRDARSRYLLCVYTRSESVCLAAAGAEEQESWYRALSAQL</sequence>
<evidence type="ECO:0000256" key="1">
    <source>
        <dbReference type="ARBA" id="ARBA00022737"/>
    </source>
</evidence>
<dbReference type="PROSITE" id="PS50003">
    <property type="entry name" value="PH_DOMAIN"/>
    <property type="match status" value="1"/>
</dbReference>
<feature type="non-terminal residue" evidence="4">
    <location>
        <position position="128"/>
    </location>
</feature>
<protein>
    <recommendedName>
        <fullName evidence="3">PH domain-containing protein</fullName>
    </recommendedName>
</protein>
<dbReference type="Pfam" id="PF00169">
    <property type="entry name" value="PH"/>
    <property type="match status" value="1"/>
</dbReference>
<dbReference type="PANTHER" id="PTHR10614">
    <property type="entry name" value="INSULIN RECEPTOR SUBSTRATE"/>
    <property type="match status" value="1"/>
</dbReference>
<gene>
    <name evidence="4" type="ORF">chiPu_0022325</name>
</gene>
<reference evidence="4 5" key="1">
    <citation type="journal article" date="2018" name="Nat. Ecol. Evol.">
        <title>Shark genomes provide insights into elasmobranch evolution and the origin of vertebrates.</title>
        <authorList>
            <person name="Hara Y"/>
            <person name="Yamaguchi K"/>
            <person name="Onimaru K"/>
            <person name="Kadota M"/>
            <person name="Koyanagi M"/>
            <person name="Keeley SD"/>
            <person name="Tatsumi K"/>
            <person name="Tanaka K"/>
            <person name="Motone F"/>
            <person name="Kageyama Y"/>
            <person name="Nozu R"/>
            <person name="Adachi N"/>
            <person name="Nishimura O"/>
            <person name="Nakagawa R"/>
            <person name="Tanegashima C"/>
            <person name="Kiyatake I"/>
            <person name="Matsumoto R"/>
            <person name="Murakumo K"/>
            <person name="Nishida K"/>
            <person name="Terakita A"/>
            <person name="Kuratani S"/>
            <person name="Sato K"/>
            <person name="Hyodo S Kuraku.S."/>
        </authorList>
    </citation>
    <scope>NUCLEOTIDE SEQUENCE [LARGE SCALE GENOMIC DNA]</scope>
</reference>
<comment type="caution">
    <text evidence="4">The sequence shown here is derived from an EMBL/GenBank/DDBJ whole genome shotgun (WGS) entry which is preliminary data.</text>
</comment>
<dbReference type="Proteomes" id="UP000287033">
    <property type="component" value="Unassembled WGS sequence"/>
</dbReference>
<dbReference type="STRING" id="137246.A0A401RIC7"/>
<dbReference type="PANTHER" id="PTHR10614:SF13">
    <property type="entry name" value="INSULIN RECEPTOR SUBSTRATE 1"/>
    <property type="match status" value="1"/>
</dbReference>
<dbReference type="InterPro" id="IPR001849">
    <property type="entry name" value="PH_domain"/>
</dbReference>
<dbReference type="GO" id="GO:0005158">
    <property type="term" value="F:insulin receptor binding"/>
    <property type="evidence" value="ECO:0007669"/>
    <property type="project" value="InterPro"/>
</dbReference>
<keyword evidence="1" id="KW-0677">Repeat</keyword>